<dbReference type="EMBL" id="VCIW01000009">
    <property type="protein sequence ID" value="TLS51503.1"/>
    <property type="molecule type" value="Genomic_DNA"/>
</dbReference>
<comment type="caution">
    <text evidence="1">The sequence shown here is derived from an EMBL/GenBank/DDBJ whole genome shotgun (WGS) entry which is preliminary data.</text>
</comment>
<keyword evidence="2" id="KW-1185">Reference proteome</keyword>
<dbReference type="AlphaFoldDB" id="A0A5R9GFN1"/>
<sequence length="257" mass="28484">MKHLSSNAEQLLAVPGLIAFWDFREEAGAERVSQGPCEYRLEERNGPIERADDGVFGPYAANLRFGQWFRIPRERCPALNLHGPRAQLTVAAWVKREAVAYDGCEAVAGFWDETRRKRQYCLFLNLKIWNSSQQVCGHVSSVGGPTPGYKYCMDASIGGTPVPFGEWRFVAFTYDGKAARSYLDGRLDVRDAFNPYPYDGGIFDGGEDGADFTVGAVDRSGEPGNFYTGLLGGLAVFDRALSEDDLRRMAEATAQIR</sequence>
<dbReference type="Pfam" id="PF13385">
    <property type="entry name" value="Laminin_G_3"/>
    <property type="match status" value="1"/>
</dbReference>
<dbReference type="InterPro" id="IPR013320">
    <property type="entry name" value="ConA-like_dom_sf"/>
</dbReference>
<dbReference type="Proteomes" id="UP000309676">
    <property type="component" value="Unassembled WGS sequence"/>
</dbReference>
<evidence type="ECO:0000313" key="2">
    <source>
        <dbReference type="Proteomes" id="UP000309676"/>
    </source>
</evidence>
<dbReference type="OrthoDB" id="5124266at2"/>
<evidence type="ECO:0000313" key="1">
    <source>
        <dbReference type="EMBL" id="TLS51503.1"/>
    </source>
</evidence>
<protein>
    <submittedName>
        <fullName evidence="1">LamG domain-containing protein</fullName>
    </submittedName>
</protein>
<dbReference type="Gene3D" id="2.60.120.200">
    <property type="match status" value="1"/>
</dbReference>
<reference evidence="1 2" key="1">
    <citation type="submission" date="2019-05" db="EMBL/GenBank/DDBJ databases">
        <authorList>
            <person name="Narsing Rao M.P."/>
            <person name="Li W.J."/>
        </authorList>
    </citation>
    <scope>NUCLEOTIDE SEQUENCE [LARGE SCALE GENOMIC DNA]</scope>
    <source>
        <strain evidence="1 2">SYSU_K30003</strain>
    </source>
</reference>
<dbReference type="RefSeq" id="WP_138195115.1">
    <property type="nucleotide sequence ID" value="NZ_VCIW01000009.1"/>
</dbReference>
<gene>
    <name evidence="1" type="ORF">FE782_15450</name>
</gene>
<proteinExistence type="predicted"/>
<name>A0A5R9GFN1_9BACL</name>
<organism evidence="1 2">
    <name type="scientific">Paenibacillus antri</name>
    <dbReference type="NCBI Taxonomy" id="2582848"/>
    <lineage>
        <taxon>Bacteria</taxon>
        <taxon>Bacillati</taxon>
        <taxon>Bacillota</taxon>
        <taxon>Bacilli</taxon>
        <taxon>Bacillales</taxon>
        <taxon>Paenibacillaceae</taxon>
        <taxon>Paenibacillus</taxon>
    </lineage>
</organism>
<accession>A0A5R9GFN1</accession>
<dbReference type="SUPFAM" id="SSF49899">
    <property type="entry name" value="Concanavalin A-like lectins/glucanases"/>
    <property type="match status" value="1"/>
</dbReference>